<name>S3C8Y3_OPHP1</name>
<feature type="compositionally biased region" description="Basic residues" evidence="1">
    <location>
        <begin position="146"/>
        <end position="156"/>
    </location>
</feature>
<feature type="region of interest" description="Disordered" evidence="1">
    <location>
        <begin position="136"/>
        <end position="211"/>
    </location>
</feature>
<reference evidence="2 3" key="1">
    <citation type="journal article" date="2013" name="BMC Genomics">
        <title>The genome and transcriptome of the pine saprophyte Ophiostoma piceae, and a comparison with the bark beetle-associated pine pathogen Grosmannia clavigera.</title>
        <authorList>
            <person name="Haridas S."/>
            <person name="Wang Y."/>
            <person name="Lim L."/>
            <person name="Massoumi Alamouti S."/>
            <person name="Jackman S."/>
            <person name="Docking R."/>
            <person name="Robertson G."/>
            <person name="Birol I."/>
            <person name="Bohlmann J."/>
            <person name="Breuil C."/>
        </authorList>
    </citation>
    <scope>NUCLEOTIDE SEQUENCE [LARGE SCALE GENOMIC DNA]</scope>
    <source>
        <strain evidence="2 3">UAMH 11346</strain>
    </source>
</reference>
<feature type="compositionally biased region" description="Basic residues" evidence="1">
    <location>
        <begin position="192"/>
        <end position="208"/>
    </location>
</feature>
<evidence type="ECO:0000256" key="1">
    <source>
        <dbReference type="SAM" id="MobiDB-lite"/>
    </source>
</evidence>
<dbReference type="AlphaFoldDB" id="S3C8Y3"/>
<evidence type="ECO:0000313" key="2">
    <source>
        <dbReference type="EMBL" id="EPE09302.1"/>
    </source>
</evidence>
<sequence>MICCPSSTSPPSAIDEKHTSSYPGSPFSDRTIKSRASSGISTPPIRNATYGAVALQSTAVDGRRRVRRHKVGRCAAVDNRLELGRVRLERRRCQRRCRAAVHNLDGRGVEGGLAVVGLRLRRLDRHARKAALVIPRRHQPAQCQHARVRPVRRAPRHTVDREREHGRQSLRDEAREKGTVLRRPAAGGTVPARRHRRIAHPQQPRRHAVAGPRCRLDQRDLLLRHRQRAHRDRGPHHAAVERHHLGKVADGKFLRRDVGVVAGCRVVEPAKVALGLASVAAAHEIVRHGKRVRAARVDVADKRLPGRGRAGLVAPCDIDDRVHAAEDGVCRRIAVALRASLCAAVPRPHRARQDVWARMGSELQLPVQGRFGNRKTGIGKEVLGARRKAARGSALPAKSQEQEA</sequence>
<gene>
    <name evidence="2" type="ORF">F503_07078</name>
</gene>
<feature type="region of interest" description="Disordered" evidence="1">
    <location>
        <begin position="385"/>
        <end position="404"/>
    </location>
</feature>
<feature type="compositionally biased region" description="Basic and acidic residues" evidence="1">
    <location>
        <begin position="157"/>
        <end position="179"/>
    </location>
</feature>
<dbReference type="VEuPathDB" id="FungiDB:F503_07078"/>
<feature type="region of interest" description="Disordered" evidence="1">
    <location>
        <begin position="1"/>
        <end position="43"/>
    </location>
</feature>
<accession>S3C8Y3</accession>
<protein>
    <submittedName>
        <fullName evidence="2">Uncharacterized protein</fullName>
    </submittedName>
</protein>
<dbReference type="HOGENOM" id="CLU_681686_0_0_1"/>
<dbReference type="Proteomes" id="UP000016923">
    <property type="component" value="Unassembled WGS sequence"/>
</dbReference>
<dbReference type="EMBL" id="KE148147">
    <property type="protein sequence ID" value="EPE09302.1"/>
    <property type="molecule type" value="Genomic_DNA"/>
</dbReference>
<keyword evidence="3" id="KW-1185">Reference proteome</keyword>
<feature type="compositionally biased region" description="Polar residues" evidence="1">
    <location>
        <begin position="1"/>
        <end position="11"/>
    </location>
</feature>
<evidence type="ECO:0000313" key="3">
    <source>
        <dbReference type="Proteomes" id="UP000016923"/>
    </source>
</evidence>
<proteinExistence type="predicted"/>
<organism evidence="2 3">
    <name type="scientific">Ophiostoma piceae (strain UAMH 11346)</name>
    <name type="common">Sap stain fungus</name>
    <dbReference type="NCBI Taxonomy" id="1262450"/>
    <lineage>
        <taxon>Eukaryota</taxon>
        <taxon>Fungi</taxon>
        <taxon>Dikarya</taxon>
        <taxon>Ascomycota</taxon>
        <taxon>Pezizomycotina</taxon>
        <taxon>Sordariomycetes</taxon>
        <taxon>Sordariomycetidae</taxon>
        <taxon>Ophiostomatales</taxon>
        <taxon>Ophiostomataceae</taxon>
        <taxon>Ophiostoma</taxon>
    </lineage>
</organism>